<protein>
    <submittedName>
        <fullName evidence="1">Uncharacterized protein</fullName>
    </submittedName>
</protein>
<evidence type="ECO:0000313" key="1">
    <source>
        <dbReference type="EMBL" id="CAD2207557.1"/>
    </source>
</evidence>
<dbReference type="Proteomes" id="UP000580250">
    <property type="component" value="Unassembled WGS sequence"/>
</dbReference>
<reference evidence="1 2" key="1">
    <citation type="submission" date="2020-08" db="EMBL/GenBank/DDBJ databases">
        <authorList>
            <person name="Koutsovoulos G."/>
            <person name="Danchin GJ E."/>
        </authorList>
    </citation>
    <scope>NUCLEOTIDE SEQUENCE [LARGE SCALE GENOMIC DNA]</scope>
</reference>
<proteinExistence type="predicted"/>
<gene>
    <name evidence="1" type="ORF">MENT_LOCUS61505</name>
</gene>
<comment type="caution">
    <text evidence="1">The sequence shown here is derived from an EMBL/GenBank/DDBJ whole genome shotgun (WGS) entry which is preliminary data.</text>
</comment>
<accession>A0A6V7Y9Z6</accession>
<organism evidence="1 2">
    <name type="scientific">Meloidogyne enterolobii</name>
    <name type="common">Root-knot nematode worm</name>
    <name type="synonym">Meloidogyne mayaguensis</name>
    <dbReference type="NCBI Taxonomy" id="390850"/>
    <lineage>
        <taxon>Eukaryota</taxon>
        <taxon>Metazoa</taxon>
        <taxon>Ecdysozoa</taxon>
        <taxon>Nematoda</taxon>
        <taxon>Chromadorea</taxon>
        <taxon>Rhabditida</taxon>
        <taxon>Tylenchina</taxon>
        <taxon>Tylenchomorpha</taxon>
        <taxon>Tylenchoidea</taxon>
        <taxon>Meloidogynidae</taxon>
        <taxon>Meloidogyninae</taxon>
        <taxon>Meloidogyne</taxon>
    </lineage>
</organism>
<sequence>MMMIGLHLTKSLLFKLPEGLVHPLLQELEVPDVHCRSLLIKGHTLPGPTTITKRIIKRHEQKQ</sequence>
<dbReference type="EMBL" id="CAJEWN010003412">
    <property type="protein sequence ID" value="CAD2207557.1"/>
    <property type="molecule type" value="Genomic_DNA"/>
</dbReference>
<evidence type="ECO:0000313" key="2">
    <source>
        <dbReference type="Proteomes" id="UP000580250"/>
    </source>
</evidence>
<dbReference type="AlphaFoldDB" id="A0A6V7Y9Z6"/>
<name>A0A6V7Y9Z6_MELEN</name>